<dbReference type="PROSITE" id="PS50885">
    <property type="entry name" value="HAMP"/>
    <property type="match status" value="1"/>
</dbReference>
<dbReference type="FunFam" id="1.10.287.950:FF:000001">
    <property type="entry name" value="Methyl-accepting chemotaxis sensory transducer"/>
    <property type="match status" value="1"/>
</dbReference>
<dbReference type="InterPro" id="IPR004090">
    <property type="entry name" value="Chemotax_Me-accpt_rcpt"/>
</dbReference>
<dbReference type="InterPro" id="IPR003660">
    <property type="entry name" value="HAMP_dom"/>
</dbReference>
<dbReference type="InterPro" id="IPR025991">
    <property type="entry name" value="Chemoreceptor_zinc-bind_dom"/>
</dbReference>
<evidence type="ECO:0000313" key="13">
    <source>
        <dbReference type="Proteomes" id="UP000504724"/>
    </source>
</evidence>
<name>A0A7D4SJP2_9GAMM</name>
<dbReference type="SMART" id="SM00283">
    <property type="entry name" value="MA"/>
    <property type="match status" value="1"/>
</dbReference>
<comment type="similarity">
    <text evidence="4">Belongs to the methyl-accepting chemotaxis (MCP) protein family.</text>
</comment>
<feature type="region of interest" description="Disordered" evidence="6">
    <location>
        <begin position="636"/>
        <end position="661"/>
    </location>
</feature>
<keyword evidence="7" id="KW-0472">Membrane</keyword>
<keyword evidence="7" id="KW-1133">Transmembrane helix</keyword>
<dbReference type="CDD" id="cd06225">
    <property type="entry name" value="HAMP"/>
    <property type="match status" value="1"/>
</dbReference>
<dbReference type="SMART" id="SM00304">
    <property type="entry name" value="HAMP"/>
    <property type="match status" value="2"/>
</dbReference>
<dbReference type="InterPro" id="IPR004089">
    <property type="entry name" value="MCPsignal_dom"/>
</dbReference>
<evidence type="ECO:0000256" key="6">
    <source>
        <dbReference type="SAM" id="MobiDB-lite"/>
    </source>
</evidence>
<keyword evidence="8" id="KW-0732">Signal</keyword>
<dbReference type="Proteomes" id="UP000504724">
    <property type="component" value="Chromosome"/>
</dbReference>
<evidence type="ECO:0000256" key="2">
    <source>
        <dbReference type="ARBA" id="ARBA00022481"/>
    </source>
</evidence>
<evidence type="ECO:0000256" key="5">
    <source>
        <dbReference type="PROSITE-ProRule" id="PRU00284"/>
    </source>
</evidence>
<evidence type="ECO:0000259" key="10">
    <source>
        <dbReference type="PROSITE" id="PS50192"/>
    </source>
</evidence>
<dbReference type="Gene3D" id="1.20.120.1530">
    <property type="match status" value="1"/>
</dbReference>
<keyword evidence="3 5" id="KW-0807">Transducer</keyword>
<feature type="transmembrane region" description="Helical" evidence="7">
    <location>
        <begin position="184"/>
        <end position="209"/>
    </location>
</feature>
<dbReference type="InterPro" id="IPR000727">
    <property type="entry name" value="T_SNARE_dom"/>
</dbReference>
<dbReference type="GO" id="GO:0007165">
    <property type="term" value="P:signal transduction"/>
    <property type="evidence" value="ECO:0007669"/>
    <property type="project" value="UniProtKB-KW"/>
</dbReference>
<dbReference type="Pfam" id="PF00672">
    <property type="entry name" value="HAMP"/>
    <property type="match status" value="1"/>
</dbReference>
<feature type="signal peptide" evidence="8">
    <location>
        <begin position="1"/>
        <end position="24"/>
    </location>
</feature>
<dbReference type="Gene3D" id="1.10.287.950">
    <property type="entry name" value="Methyl-accepting chemotaxis protein"/>
    <property type="match status" value="1"/>
</dbReference>
<evidence type="ECO:0000259" key="11">
    <source>
        <dbReference type="PROSITE" id="PS50885"/>
    </source>
</evidence>
<evidence type="ECO:0000259" key="9">
    <source>
        <dbReference type="PROSITE" id="PS50111"/>
    </source>
</evidence>
<dbReference type="PROSITE" id="PS50192">
    <property type="entry name" value="T_SNARE"/>
    <property type="match status" value="1"/>
</dbReference>
<feature type="domain" description="Methyl-accepting transducer" evidence="9">
    <location>
        <begin position="446"/>
        <end position="675"/>
    </location>
</feature>
<dbReference type="PANTHER" id="PTHR43531">
    <property type="entry name" value="PROTEIN ICFG"/>
    <property type="match status" value="1"/>
</dbReference>
<dbReference type="Gene3D" id="1.20.120.30">
    <property type="entry name" value="Aspartate receptor, ligand-binding domain"/>
    <property type="match status" value="1"/>
</dbReference>
<dbReference type="GO" id="GO:0004888">
    <property type="term" value="F:transmembrane signaling receptor activity"/>
    <property type="evidence" value="ECO:0007669"/>
    <property type="project" value="InterPro"/>
</dbReference>
<dbReference type="AlphaFoldDB" id="A0A7D4SJP2"/>
<evidence type="ECO:0000256" key="8">
    <source>
        <dbReference type="SAM" id="SignalP"/>
    </source>
</evidence>
<organism evidence="12 13">
    <name type="scientific">Thiomicrorhabdus xiamenensis</name>
    <dbReference type="NCBI Taxonomy" id="2739063"/>
    <lineage>
        <taxon>Bacteria</taxon>
        <taxon>Pseudomonadati</taxon>
        <taxon>Pseudomonadota</taxon>
        <taxon>Gammaproteobacteria</taxon>
        <taxon>Thiotrichales</taxon>
        <taxon>Piscirickettsiaceae</taxon>
        <taxon>Thiomicrorhabdus</taxon>
    </lineage>
</organism>
<reference evidence="12 13" key="1">
    <citation type="submission" date="2020-05" db="EMBL/GenBank/DDBJ databases">
        <title>Thiomicrorhabdus sediminis sp.nov. and Thiomicrorhabdus xiamenensis sp.nov., novel sulfur-oxidizing bacteria isolated from coastal sediment.</title>
        <authorList>
            <person name="Liu X."/>
        </authorList>
    </citation>
    <scope>NUCLEOTIDE SEQUENCE [LARGE SCALE GENOMIC DNA]</scope>
    <source>
        <strain evidence="12 13">G2</strain>
    </source>
</reference>
<feature type="domain" description="T-SNARE coiled-coil homology" evidence="10">
    <location>
        <begin position="605"/>
        <end position="667"/>
    </location>
</feature>
<evidence type="ECO:0000256" key="1">
    <source>
        <dbReference type="ARBA" id="ARBA00004370"/>
    </source>
</evidence>
<keyword evidence="2" id="KW-0488">Methylation</keyword>
<dbReference type="CDD" id="cd11386">
    <property type="entry name" value="MCP_signal"/>
    <property type="match status" value="1"/>
</dbReference>
<dbReference type="GO" id="GO:0005886">
    <property type="term" value="C:plasma membrane"/>
    <property type="evidence" value="ECO:0007669"/>
    <property type="project" value="TreeGrafter"/>
</dbReference>
<dbReference type="SUPFAM" id="SSF58104">
    <property type="entry name" value="Methyl-accepting chemotaxis protein (MCP) signaling domain"/>
    <property type="match status" value="2"/>
</dbReference>
<dbReference type="KEGG" id="txa:HQN79_03555"/>
<dbReference type="PRINTS" id="PR00260">
    <property type="entry name" value="CHEMTRNSDUCR"/>
</dbReference>
<dbReference type="InterPro" id="IPR051310">
    <property type="entry name" value="MCP_chemotaxis"/>
</dbReference>
<protein>
    <submittedName>
        <fullName evidence="12">CZB domain-containing protein</fullName>
    </submittedName>
</protein>
<proteinExistence type="inferred from homology"/>
<gene>
    <name evidence="12" type="ORF">HQN79_03555</name>
</gene>
<evidence type="ECO:0000313" key="12">
    <source>
        <dbReference type="EMBL" id="QKI90279.1"/>
    </source>
</evidence>
<evidence type="ECO:0000256" key="7">
    <source>
        <dbReference type="SAM" id="Phobius"/>
    </source>
</evidence>
<keyword evidence="13" id="KW-1185">Reference proteome</keyword>
<comment type="subcellular location">
    <subcellularLocation>
        <location evidence="1">Membrane</location>
    </subcellularLocation>
</comment>
<dbReference type="Pfam" id="PF00015">
    <property type="entry name" value="MCPsignal"/>
    <property type="match status" value="1"/>
</dbReference>
<feature type="chain" id="PRO_5028986231" evidence="8">
    <location>
        <begin position="25"/>
        <end position="820"/>
    </location>
</feature>
<feature type="domain" description="HAMP" evidence="11">
    <location>
        <begin position="206"/>
        <end position="259"/>
    </location>
</feature>
<dbReference type="Pfam" id="PF13682">
    <property type="entry name" value="CZB"/>
    <property type="match status" value="1"/>
</dbReference>
<dbReference type="Gene3D" id="6.10.340.10">
    <property type="match status" value="1"/>
</dbReference>
<dbReference type="PROSITE" id="PS50111">
    <property type="entry name" value="CHEMOTAXIS_TRANSDUC_2"/>
    <property type="match status" value="1"/>
</dbReference>
<sequence>MAGAIIAALSLLFISNLATQFLIAQTNQAIDRIVNENDKKVALINSLKHSADERELILLDMVLIEEEDEGYEQKMDGFKKGLERTAKEIFDIFEALNASNLQPKEEDIYQRLRTNVSGANLVYASFNTAISEGFREEAIDILHNEFRPKYKDFASIVSEFLEYENQLNATAVTELKQQQSDSSFYLWTGLIISMLMFAVVGGIVARSLLIPINGMRNTLLSVAENGDLKQRVEIKGKDELAETGQALNKLLETVQQSTDSVNKVLVDMAAGDCSGRVEGDLRGDFASMKEQVNRGVEQMSAVVRLLQTTAHNFREGVLETADHRSVNLSGAFLDVVTDLDASAQLIRQTVDSISDTLGDLARGNFSVRNTKEVVGDFVPLQSSLNRTLNDLENFVNEVSQVQAKISEGDLTQLVEGVYQGKMALLKDSLNSSVRNTASMVAKVGAVTESVVQGVSNMAAGNADISDRVRDQAQALVSASSSMEQMTQSVRQNADSAQQANQVTIQARDKLTNGLQSMQQALKSTETMAEANQKISDIITMIDSIAFQTNLLALNAAVEAARAGEHGRGFAVVAGEVRNLAAKSAEAAGEIKKLIENSVAISEQSSNYVAQTSDALQVINHSIGEMAEMIEDISTASSEQTQGIEQVNQSVSSMDQSTQRNASLIEQAAEESQKVLDNAHSLQQQVLMFKVDSQVQARMLKIADSRNGEQFEKMVEAHLAWKAKIRAFVDGENIGVSYDAATDHTACVLGKWYYGEGQALMHLPLMKDLGEEHMQMHQAIKRVMDAKSIEDYETVDQGLADVDRQSEKVVNLLYQLMDQAD</sequence>
<dbReference type="EMBL" id="CP054020">
    <property type="protein sequence ID" value="QKI90279.1"/>
    <property type="molecule type" value="Genomic_DNA"/>
</dbReference>
<dbReference type="PANTHER" id="PTHR43531:SF14">
    <property type="entry name" value="METHYL-ACCEPTING CHEMOTAXIS PROTEIN I-RELATED"/>
    <property type="match status" value="1"/>
</dbReference>
<dbReference type="Pfam" id="PF18947">
    <property type="entry name" value="HAMP_2"/>
    <property type="match status" value="1"/>
</dbReference>
<evidence type="ECO:0000256" key="3">
    <source>
        <dbReference type="ARBA" id="ARBA00023224"/>
    </source>
</evidence>
<keyword evidence="7" id="KW-0812">Transmembrane</keyword>
<dbReference type="GO" id="GO:0006935">
    <property type="term" value="P:chemotaxis"/>
    <property type="evidence" value="ECO:0007669"/>
    <property type="project" value="UniProtKB-KW"/>
</dbReference>
<evidence type="ECO:0000256" key="4">
    <source>
        <dbReference type="ARBA" id="ARBA00029447"/>
    </source>
</evidence>
<accession>A0A7D4SJP2</accession>